<dbReference type="GO" id="GO:0016020">
    <property type="term" value="C:membrane"/>
    <property type="evidence" value="ECO:0007669"/>
    <property type="project" value="UniProtKB-SubCell"/>
</dbReference>
<dbReference type="PANTHER" id="PTHR43531">
    <property type="entry name" value="PROTEIN ICFG"/>
    <property type="match status" value="1"/>
</dbReference>
<dbReference type="InterPro" id="IPR004089">
    <property type="entry name" value="MCPsignal_dom"/>
</dbReference>
<comment type="similarity">
    <text evidence="3">Belongs to the methyl-accepting chemotaxis (MCP) protein family.</text>
</comment>
<dbReference type="AlphaFoldDB" id="A0A7W6LH87"/>
<comment type="subcellular location">
    <subcellularLocation>
        <location evidence="1">Membrane</location>
    </subcellularLocation>
</comment>
<dbReference type="PROSITE" id="PS50885">
    <property type="entry name" value="HAMP"/>
    <property type="match status" value="2"/>
</dbReference>
<feature type="region of interest" description="Disordered" evidence="5">
    <location>
        <begin position="502"/>
        <end position="524"/>
    </location>
</feature>
<comment type="caution">
    <text evidence="9">The sequence shown here is derived from an EMBL/GenBank/DDBJ whole genome shotgun (WGS) entry which is preliminary data.</text>
</comment>
<evidence type="ECO:0000256" key="5">
    <source>
        <dbReference type="SAM" id="MobiDB-lite"/>
    </source>
</evidence>
<keyword evidence="4" id="KW-0807">Transducer</keyword>
<evidence type="ECO:0000259" key="8">
    <source>
        <dbReference type="PROSITE" id="PS50885"/>
    </source>
</evidence>
<gene>
    <name evidence="9" type="ORF">GGQ72_001757</name>
</gene>
<dbReference type="SMART" id="SM00283">
    <property type="entry name" value="MA"/>
    <property type="match status" value="1"/>
</dbReference>
<dbReference type="Pfam" id="PF00015">
    <property type="entry name" value="MCPsignal"/>
    <property type="match status" value="1"/>
</dbReference>
<feature type="domain" description="HAMP" evidence="8">
    <location>
        <begin position="528"/>
        <end position="580"/>
    </location>
</feature>
<feature type="transmembrane region" description="Helical" evidence="6">
    <location>
        <begin position="430"/>
        <end position="453"/>
    </location>
</feature>
<proteinExistence type="inferred from homology"/>
<dbReference type="InterPro" id="IPR003660">
    <property type="entry name" value="HAMP_dom"/>
</dbReference>
<dbReference type="SUPFAM" id="SSF58104">
    <property type="entry name" value="Methyl-accepting chemotaxis protein (MCP) signaling domain"/>
    <property type="match status" value="1"/>
</dbReference>
<feature type="domain" description="Methyl-accepting transducer" evidence="7">
    <location>
        <begin position="585"/>
        <end position="814"/>
    </location>
</feature>
<name>A0A7W6LH87_9HYPH</name>
<evidence type="ECO:0000313" key="10">
    <source>
        <dbReference type="Proteomes" id="UP000519897"/>
    </source>
</evidence>
<evidence type="ECO:0000256" key="4">
    <source>
        <dbReference type="PROSITE-ProRule" id="PRU00284"/>
    </source>
</evidence>
<dbReference type="SUPFAM" id="SSF158472">
    <property type="entry name" value="HAMP domain-like"/>
    <property type="match status" value="1"/>
</dbReference>
<evidence type="ECO:0000313" key="9">
    <source>
        <dbReference type="EMBL" id="MBB4143258.1"/>
    </source>
</evidence>
<dbReference type="PANTHER" id="PTHR43531:SF11">
    <property type="entry name" value="METHYL-ACCEPTING CHEMOTAXIS PROTEIN 3"/>
    <property type="match status" value="1"/>
</dbReference>
<evidence type="ECO:0000256" key="1">
    <source>
        <dbReference type="ARBA" id="ARBA00004370"/>
    </source>
</evidence>
<dbReference type="EMBL" id="JACIEC010000001">
    <property type="protein sequence ID" value="MBB4143258.1"/>
    <property type="molecule type" value="Genomic_DNA"/>
</dbReference>
<evidence type="ECO:0000259" key="7">
    <source>
        <dbReference type="PROSITE" id="PS50111"/>
    </source>
</evidence>
<dbReference type="SMART" id="SM00304">
    <property type="entry name" value="HAMP"/>
    <property type="match status" value="4"/>
</dbReference>
<evidence type="ECO:0000256" key="3">
    <source>
        <dbReference type="ARBA" id="ARBA00029447"/>
    </source>
</evidence>
<dbReference type="FunFam" id="1.10.287.950:FF:000001">
    <property type="entry name" value="Methyl-accepting chemotaxis sensory transducer"/>
    <property type="match status" value="1"/>
</dbReference>
<dbReference type="PROSITE" id="PS50111">
    <property type="entry name" value="CHEMOTAXIS_TRANSDUC_2"/>
    <property type="match status" value="1"/>
</dbReference>
<feature type="domain" description="HAMP" evidence="8">
    <location>
        <begin position="447"/>
        <end position="500"/>
    </location>
</feature>
<keyword evidence="6" id="KW-0472">Membrane</keyword>
<dbReference type="Gene3D" id="6.10.340.10">
    <property type="match status" value="1"/>
</dbReference>
<keyword evidence="6" id="KW-1133">Transmembrane helix</keyword>
<accession>A0A7W6LH87</accession>
<dbReference type="GO" id="GO:0006935">
    <property type="term" value="P:chemotaxis"/>
    <property type="evidence" value="ECO:0007669"/>
    <property type="project" value="UniProtKB-KW"/>
</dbReference>
<keyword evidence="2" id="KW-0145">Chemotaxis</keyword>
<reference evidence="9 10" key="1">
    <citation type="submission" date="2020-08" db="EMBL/GenBank/DDBJ databases">
        <title>Genomic Encyclopedia of Type Strains, Phase IV (KMG-IV): sequencing the most valuable type-strain genomes for metagenomic binning, comparative biology and taxonomic classification.</title>
        <authorList>
            <person name="Goeker M."/>
        </authorList>
    </citation>
    <scope>NUCLEOTIDE SEQUENCE [LARGE SCALE GENOMIC DNA]</scope>
    <source>
        <strain evidence="9 10">DSM 29514</strain>
    </source>
</reference>
<protein>
    <submittedName>
        <fullName evidence="9">Methyl-accepting chemotaxis protein</fullName>
    </submittedName>
</protein>
<dbReference type="GO" id="GO:0007165">
    <property type="term" value="P:signal transduction"/>
    <property type="evidence" value="ECO:0007669"/>
    <property type="project" value="UniProtKB-KW"/>
</dbReference>
<dbReference type="Proteomes" id="UP000519897">
    <property type="component" value="Unassembled WGS sequence"/>
</dbReference>
<keyword evidence="10" id="KW-1185">Reference proteome</keyword>
<dbReference type="CDD" id="cd06225">
    <property type="entry name" value="HAMP"/>
    <property type="match status" value="1"/>
</dbReference>
<evidence type="ECO:0000256" key="6">
    <source>
        <dbReference type="SAM" id="Phobius"/>
    </source>
</evidence>
<dbReference type="Gene3D" id="1.10.287.950">
    <property type="entry name" value="Methyl-accepting chemotaxis protein"/>
    <property type="match status" value="1"/>
</dbReference>
<dbReference type="RefSeq" id="WP_165132970.1">
    <property type="nucleotide sequence ID" value="NZ_CP049250.1"/>
</dbReference>
<keyword evidence="6" id="KW-0812">Transmembrane</keyword>
<dbReference type="InterPro" id="IPR051310">
    <property type="entry name" value="MCP_chemotaxis"/>
</dbReference>
<dbReference type="CDD" id="cd11386">
    <property type="entry name" value="MCP_signal"/>
    <property type="match status" value="1"/>
</dbReference>
<dbReference type="Pfam" id="PF00672">
    <property type="entry name" value="HAMP"/>
    <property type="match status" value="1"/>
</dbReference>
<evidence type="ECO:0000256" key="2">
    <source>
        <dbReference type="ARBA" id="ARBA00022500"/>
    </source>
</evidence>
<organism evidence="9 10">
    <name type="scientific">Rhizobium rhizoryzae</name>
    <dbReference type="NCBI Taxonomy" id="451876"/>
    <lineage>
        <taxon>Bacteria</taxon>
        <taxon>Pseudomonadati</taxon>
        <taxon>Pseudomonadota</taxon>
        <taxon>Alphaproteobacteria</taxon>
        <taxon>Hyphomicrobiales</taxon>
        <taxon>Rhizobiaceae</taxon>
        <taxon>Rhizobium/Agrobacterium group</taxon>
        <taxon>Rhizobium</taxon>
    </lineage>
</organism>
<sequence>MMIDRMLARFKIQTKVIAFIVPFVVSISAVGLSGLYASSLLQSRMDMSNSVLQSLSGFKDVYSGMGSFLQNTTEEARSNLKKQIETQSSLLQSVRSGANSDESLTEIESAVKGTEAIGSRVDQLWTQYQQEKTVRQNLDDGLATLVRSQTDLLNYATSARENLAADETKAKSLLRDAEKLTRGANVIAKLVADFNGKTAPQEKMDVLKEQVGDFAQAVAAIGESLPAEQQALAGQLTDNLKQIRDLMAIPTASETTVDNIDRIVNLMRPFSIRLQGISTLKARQAMEVFGQLDEPIARATQFLATTRQIFDAIRAIELKSAHYGAKPTAAGLRELQDALMMLEIPVGVLETDKNSSEQVRQRAAAMLPISAKMDKDAAALLELSTKRAAEFKAAAADIDRIWATLTRFAAAQRDAAGVERDKANQISVTAMMLGILVAIFAGIGLVFTFKGPILAISAAMRRLASGDLDTSIDGEQRRDEIGDMARALGIFKENAQEKVRIETASEQERAAADEERRRNELEKQEADRQIQFAVGALAQGLERLAAGDVSSTIDTPFVGRLEQLRVDFNASLTRLQHTIGLIQENVGAIQSNVRQMSQSTDDLSRRTETQAASLEQTAAAVSEVTSNVRSAAERAREAHAIVDDTRRNTDGSLIIVRNAVSAMQRIEGASQKIGQITEVIDAIAFQTNLLALNAGVEAARAGEAGKGFAVVAQEVRELAQRSAGAAKEIKELITASTIEVDKGSDLVQQTGQALETIGDQVTRIAQQVESIAHVSRDQSSALQEVNGAVNQMDQLTQQNAAMVEETSAASRQLADEADQLVELLQQFKVATHAGTHHAHQRHRAA</sequence>